<feature type="domain" description="RNase H type-1" evidence="1">
    <location>
        <begin position="46"/>
        <end position="118"/>
    </location>
</feature>
<reference evidence="2 3" key="1">
    <citation type="journal article" date="2019" name="Genome Biol. Evol.">
        <title>Insights into the evolution of the New World diploid cottons (Gossypium, subgenus Houzingenia) based on genome sequencing.</title>
        <authorList>
            <person name="Grover C.E."/>
            <person name="Arick M.A. 2nd"/>
            <person name="Thrash A."/>
            <person name="Conover J.L."/>
            <person name="Sanders W.S."/>
            <person name="Peterson D.G."/>
            <person name="Frelichowski J.E."/>
            <person name="Scheffler J.A."/>
            <person name="Scheffler B.E."/>
            <person name="Wendel J.F."/>
        </authorList>
    </citation>
    <scope>NUCLEOTIDE SEQUENCE [LARGE SCALE GENOMIC DNA]</scope>
    <source>
        <strain evidence="2">0</strain>
        <tissue evidence="2">Leaf</tissue>
    </source>
</reference>
<organism evidence="2 3">
    <name type="scientific">Gossypium harknessii</name>
    <dbReference type="NCBI Taxonomy" id="34285"/>
    <lineage>
        <taxon>Eukaryota</taxon>
        <taxon>Viridiplantae</taxon>
        <taxon>Streptophyta</taxon>
        <taxon>Embryophyta</taxon>
        <taxon>Tracheophyta</taxon>
        <taxon>Spermatophyta</taxon>
        <taxon>Magnoliopsida</taxon>
        <taxon>eudicotyledons</taxon>
        <taxon>Gunneridae</taxon>
        <taxon>Pentapetalae</taxon>
        <taxon>rosids</taxon>
        <taxon>malvids</taxon>
        <taxon>Malvales</taxon>
        <taxon>Malvaceae</taxon>
        <taxon>Malvoideae</taxon>
        <taxon>Gossypium</taxon>
    </lineage>
</organism>
<evidence type="ECO:0000259" key="1">
    <source>
        <dbReference type="Pfam" id="PF13456"/>
    </source>
</evidence>
<dbReference type="InterPro" id="IPR052929">
    <property type="entry name" value="RNase_H-like_EbsB-rel"/>
</dbReference>
<dbReference type="OrthoDB" id="10423857at2759"/>
<dbReference type="Proteomes" id="UP000593560">
    <property type="component" value="Unassembled WGS sequence"/>
</dbReference>
<dbReference type="PANTHER" id="PTHR47074">
    <property type="entry name" value="BNAC02G40300D PROTEIN"/>
    <property type="match status" value="1"/>
</dbReference>
<dbReference type="Pfam" id="PF13456">
    <property type="entry name" value="RVT_3"/>
    <property type="match status" value="1"/>
</dbReference>
<sequence>MVSQISSYLQELNELEERLHVLKVGCDRWRPLEALFLKINFDVAFKALKLGVEMGIGEVVVEGDSLTVIKKAKLGSMDRLEIRAYIQDIKYEKRKFSKVWFTFIPRPANSSAHALAQEGWVRGESLNLRRRDLVAMVNLEAQDNLVKDVKEEDEVAGS</sequence>
<proteinExistence type="predicted"/>
<evidence type="ECO:0000313" key="3">
    <source>
        <dbReference type="Proteomes" id="UP000593560"/>
    </source>
</evidence>
<dbReference type="Gene3D" id="3.30.420.10">
    <property type="entry name" value="Ribonuclease H-like superfamily/Ribonuclease H"/>
    <property type="match status" value="1"/>
</dbReference>
<accession>A0A7J9GA26</accession>
<dbReference type="InterPro" id="IPR002156">
    <property type="entry name" value="RNaseH_domain"/>
</dbReference>
<keyword evidence="3" id="KW-1185">Reference proteome</keyword>
<protein>
    <recommendedName>
        <fullName evidence="1">RNase H type-1 domain-containing protein</fullName>
    </recommendedName>
</protein>
<dbReference type="InterPro" id="IPR036397">
    <property type="entry name" value="RNaseH_sf"/>
</dbReference>
<dbReference type="GO" id="GO:0003676">
    <property type="term" value="F:nucleic acid binding"/>
    <property type="evidence" value="ECO:0007669"/>
    <property type="project" value="InterPro"/>
</dbReference>
<dbReference type="GO" id="GO:0004523">
    <property type="term" value="F:RNA-DNA hybrid ribonuclease activity"/>
    <property type="evidence" value="ECO:0007669"/>
    <property type="project" value="InterPro"/>
</dbReference>
<dbReference type="EMBL" id="JABFAD010000003">
    <property type="protein sequence ID" value="MBA0794403.1"/>
    <property type="molecule type" value="Genomic_DNA"/>
</dbReference>
<comment type="caution">
    <text evidence="2">The sequence shown here is derived from an EMBL/GenBank/DDBJ whole genome shotgun (WGS) entry which is preliminary data.</text>
</comment>
<name>A0A7J9GA26_9ROSI</name>
<dbReference type="PANTHER" id="PTHR47074:SF61">
    <property type="entry name" value="RNASE H TYPE-1 DOMAIN-CONTAINING PROTEIN"/>
    <property type="match status" value="1"/>
</dbReference>
<dbReference type="AlphaFoldDB" id="A0A7J9GA26"/>
<evidence type="ECO:0000313" key="2">
    <source>
        <dbReference type="EMBL" id="MBA0794403.1"/>
    </source>
</evidence>
<gene>
    <name evidence="2" type="ORF">Gohar_018737</name>
</gene>